<feature type="transmembrane region" description="Helical" evidence="1">
    <location>
        <begin position="353"/>
        <end position="373"/>
    </location>
</feature>
<feature type="chain" id="PRO_5043679811" evidence="2">
    <location>
        <begin position="23"/>
        <end position="376"/>
    </location>
</feature>
<keyword evidence="1" id="KW-0472">Membrane</keyword>
<reference evidence="3" key="1">
    <citation type="journal article" date="2024" name="BMC Genomics">
        <title>Functional annotation of a divergent genome using sequence and structure-based similarity.</title>
        <authorList>
            <person name="Svedberg D."/>
            <person name="Winiger R.R."/>
            <person name="Berg A."/>
            <person name="Sharma H."/>
            <person name="Tellgren-Roth C."/>
            <person name="Debrunner-Vossbrinck B.A."/>
            <person name="Vossbrinck C.R."/>
            <person name="Barandun J."/>
        </authorList>
    </citation>
    <scope>NUCLEOTIDE SEQUENCE</scope>
    <source>
        <strain evidence="3">Illinois isolate</strain>
    </source>
</reference>
<dbReference type="AlphaFoldDB" id="A0AAX4JEH1"/>
<dbReference type="EMBL" id="CP142732">
    <property type="protein sequence ID" value="WUR04238.1"/>
    <property type="molecule type" value="Genomic_DNA"/>
</dbReference>
<keyword evidence="4" id="KW-1185">Reference proteome</keyword>
<proteinExistence type="predicted"/>
<accession>A0AAX4JEH1</accession>
<dbReference type="GeneID" id="90542059"/>
<keyword evidence="1" id="KW-1133">Transmembrane helix</keyword>
<feature type="signal peptide" evidence="2">
    <location>
        <begin position="1"/>
        <end position="22"/>
    </location>
</feature>
<evidence type="ECO:0000313" key="3">
    <source>
        <dbReference type="EMBL" id="WUR04238.1"/>
    </source>
</evidence>
<protein>
    <submittedName>
        <fullName evidence="3">SP-containing membrane protein</fullName>
    </submittedName>
</protein>
<name>A0AAX4JEH1_9MICR</name>
<evidence type="ECO:0000313" key="4">
    <source>
        <dbReference type="Proteomes" id="UP001334084"/>
    </source>
</evidence>
<dbReference type="KEGG" id="vnx:VNE69_07303"/>
<gene>
    <name evidence="3" type="ORF">VNE69_07303</name>
</gene>
<evidence type="ECO:0000256" key="2">
    <source>
        <dbReference type="SAM" id="SignalP"/>
    </source>
</evidence>
<dbReference type="Proteomes" id="UP001334084">
    <property type="component" value="Chromosome 7"/>
</dbReference>
<keyword evidence="1" id="KW-0812">Transmembrane</keyword>
<sequence length="376" mass="44518">MRSRFYLPFLFIFLIFKIKTSSKESDLLADIFYFDNKKNCHITKNYKTGESFKRNIIEIFVNLVWKTLTKNSIFICTLKKDNLLESFHDRKKILKNDYMTRILPYLGAYENDYVYTGLITDAEKRFLDMIVARTYKIFRSFRICYKDKLDKPCSLLITMKKIINKGICIKSNGINRYPDFHYKWCSDIFYYYDSCFDEKFKNLTVSFARDSKKYISESLCMDEFYELKNFNFTDSTSFENLANAFGSAFDCVHNSIKTGNGSKYKKNKSNVDYQTTKNYYNCTNSAEIYNERQSRENLNDTTYESIINVTNSENEIHETTYEGPFNYNINNKTEKGIEYLKDLLSTNLSNSDIQIAVLLVPVLLILLIIYFFLKKY</sequence>
<keyword evidence="2" id="KW-0732">Signal</keyword>
<organism evidence="3 4">
    <name type="scientific">Vairimorpha necatrix</name>
    <dbReference type="NCBI Taxonomy" id="6039"/>
    <lineage>
        <taxon>Eukaryota</taxon>
        <taxon>Fungi</taxon>
        <taxon>Fungi incertae sedis</taxon>
        <taxon>Microsporidia</taxon>
        <taxon>Nosematidae</taxon>
        <taxon>Vairimorpha</taxon>
    </lineage>
</organism>
<dbReference type="RefSeq" id="XP_065330383.1">
    <property type="nucleotide sequence ID" value="XM_065474311.1"/>
</dbReference>
<evidence type="ECO:0000256" key="1">
    <source>
        <dbReference type="SAM" id="Phobius"/>
    </source>
</evidence>